<accession>A0ACA9SEK4</accession>
<dbReference type="EMBL" id="CAJVQC010112580">
    <property type="protein sequence ID" value="CAG8835704.1"/>
    <property type="molecule type" value="Genomic_DNA"/>
</dbReference>
<evidence type="ECO:0000313" key="1">
    <source>
        <dbReference type="EMBL" id="CAG8835704.1"/>
    </source>
</evidence>
<proteinExistence type="predicted"/>
<evidence type="ECO:0000313" key="2">
    <source>
        <dbReference type="Proteomes" id="UP000789920"/>
    </source>
</evidence>
<comment type="caution">
    <text evidence="1">The sequence shown here is derived from an EMBL/GenBank/DDBJ whole genome shotgun (WGS) entry which is preliminary data.</text>
</comment>
<sequence>HQQKRTVPSRGNNTNFQGRFQEPEKLKITFDKGLSCVKGCKEAKYNFFKFFIRKVP</sequence>
<feature type="non-terminal residue" evidence="1">
    <location>
        <position position="56"/>
    </location>
</feature>
<name>A0ACA9SEK4_9GLOM</name>
<gene>
    <name evidence="1" type="ORF">RPERSI_LOCUS29646</name>
</gene>
<reference evidence="1" key="1">
    <citation type="submission" date="2021-06" db="EMBL/GenBank/DDBJ databases">
        <authorList>
            <person name="Kallberg Y."/>
            <person name="Tangrot J."/>
            <person name="Rosling A."/>
        </authorList>
    </citation>
    <scope>NUCLEOTIDE SEQUENCE</scope>
    <source>
        <strain evidence="1">MA461A</strain>
    </source>
</reference>
<organism evidence="1 2">
    <name type="scientific">Racocetra persica</name>
    <dbReference type="NCBI Taxonomy" id="160502"/>
    <lineage>
        <taxon>Eukaryota</taxon>
        <taxon>Fungi</taxon>
        <taxon>Fungi incertae sedis</taxon>
        <taxon>Mucoromycota</taxon>
        <taxon>Glomeromycotina</taxon>
        <taxon>Glomeromycetes</taxon>
        <taxon>Diversisporales</taxon>
        <taxon>Gigasporaceae</taxon>
        <taxon>Racocetra</taxon>
    </lineage>
</organism>
<keyword evidence="2" id="KW-1185">Reference proteome</keyword>
<feature type="non-terminal residue" evidence="1">
    <location>
        <position position="1"/>
    </location>
</feature>
<dbReference type="Proteomes" id="UP000789920">
    <property type="component" value="Unassembled WGS sequence"/>
</dbReference>
<protein>
    <submittedName>
        <fullName evidence="1">27106_t:CDS:1</fullName>
    </submittedName>
</protein>